<dbReference type="OrthoDB" id="2384430at2759"/>
<comment type="caution">
    <text evidence="1">The sequence shown here is derived from an EMBL/GenBank/DDBJ whole genome shotgun (WGS) entry which is preliminary data.</text>
</comment>
<name>A0A811QC00_9POAL</name>
<dbReference type="AlphaFoldDB" id="A0A811QC00"/>
<dbReference type="EMBL" id="CAJGYO010000009">
    <property type="protein sequence ID" value="CAD6254257.1"/>
    <property type="molecule type" value="Genomic_DNA"/>
</dbReference>
<protein>
    <submittedName>
        <fullName evidence="1">Uncharacterized protein</fullName>
    </submittedName>
</protein>
<accession>A0A811QC00</accession>
<gene>
    <name evidence="1" type="ORF">NCGR_LOCUS37863</name>
</gene>
<reference evidence="1" key="1">
    <citation type="submission" date="2020-10" db="EMBL/GenBank/DDBJ databases">
        <authorList>
            <person name="Han B."/>
            <person name="Lu T."/>
            <person name="Zhao Q."/>
            <person name="Huang X."/>
            <person name="Zhao Y."/>
        </authorList>
    </citation>
    <scope>NUCLEOTIDE SEQUENCE</scope>
</reference>
<dbReference type="Proteomes" id="UP000604825">
    <property type="component" value="Unassembled WGS sequence"/>
</dbReference>
<evidence type="ECO:0000313" key="1">
    <source>
        <dbReference type="EMBL" id="CAD6254257.1"/>
    </source>
</evidence>
<proteinExistence type="predicted"/>
<dbReference type="PANTHER" id="PTHR36792">
    <property type="entry name" value="EXPRESSED PROTEIN"/>
    <property type="match status" value="1"/>
</dbReference>
<keyword evidence="2" id="KW-1185">Reference proteome</keyword>
<sequence length="80" mass="9044">MEIGGGNALEPTYTKYYAMLNGAGWSECEWKPLSEVVGDYVQRWFQDAYKEACKGDIANQVLVAQMFFSGYGTPKNEYKV</sequence>
<dbReference type="PANTHER" id="PTHR36792:SF16">
    <property type="entry name" value="OS05G0342900 PROTEIN"/>
    <property type="match status" value="1"/>
</dbReference>
<evidence type="ECO:0000313" key="2">
    <source>
        <dbReference type="Proteomes" id="UP000604825"/>
    </source>
</evidence>
<organism evidence="1 2">
    <name type="scientific">Miscanthus lutarioriparius</name>
    <dbReference type="NCBI Taxonomy" id="422564"/>
    <lineage>
        <taxon>Eukaryota</taxon>
        <taxon>Viridiplantae</taxon>
        <taxon>Streptophyta</taxon>
        <taxon>Embryophyta</taxon>
        <taxon>Tracheophyta</taxon>
        <taxon>Spermatophyta</taxon>
        <taxon>Magnoliopsida</taxon>
        <taxon>Liliopsida</taxon>
        <taxon>Poales</taxon>
        <taxon>Poaceae</taxon>
        <taxon>PACMAD clade</taxon>
        <taxon>Panicoideae</taxon>
        <taxon>Andropogonodae</taxon>
        <taxon>Andropogoneae</taxon>
        <taxon>Saccharinae</taxon>
        <taxon>Miscanthus</taxon>
    </lineage>
</organism>